<dbReference type="PANTHER" id="PTHR24403:SF67">
    <property type="entry name" value="FI01116P-RELATED"/>
    <property type="match status" value="1"/>
</dbReference>
<dbReference type="EMBL" id="UFQT01000015">
    <property type="protein sequence ID" value="SSX17730.1"/>
    <property type="molecule type" value="Genomic_DNA"/>
</dbReference>
<dbReference type="GO" id="GO:0045944">
    <property type="term" value="P:positive regulation of transcription by RNA polymerase II"/>
    <property type="evidence" value="ECO:0007669"/>
    <property type="project" value="TreeGrafter"/>
</dbReference>
<dbReference type="PROSITE" id="PS50157">
    <property type="entry name" value="ZINC_FINGER_C2H2_2"/>
    <property type="match status" value="4"/>
</dbReference>
<dbReference type="InterPro" id="IPR050688">
    <property type="entry name" value="Zinc_finger/UBP_domain"/>
</dbReference>
<dbReference type="InterPro" id="IPR012934">
    <property type="entry name" value="Znf_AD"/>
</dbReference>
<reference evidence="9" key="1">
    <citation type="submission" date="2018-07" db="EMBL/GenBank/DDBJ databases">
        <authorList>
            <person name="Quirk P.G."/>
            <person name="Krulwich T.A."/>
        </authorList>
    </citation>
    <scope>NUCLEOTIDE SEQUENCE</scope>
</reference>
<dbReference type="InterPro" id="IPR013087">
    <property type="entry name" value="Znf_C2H2_type"/>
</dbReference>
<accession>A0A336LIR6</accession>
<evidence type="ECO:0000259" key="7">
    <source>
        <dbReference type="PROSITE" id="PS50157"/>
    </source>
</evidence>
<gene>
    <name evidence="9" type="primary">CSON003343</name>
</gene>
<dbReference type="OMA" id="ESTETEC"/>
<dbReference type="Pfam" id="PF11952">
    <property type="entry name" value="XTBD"/>
    <property type="match status" value="1"/>
</dbReference>
<name>A0A336LIR6_CULSO</name>
<dbReference type="Gene3D" id="3.30.160.60">
    <property type="entry name" value="Classic Zinc Finger"/>
    <property type="match status" value="2"/>
</dbReference>
<dbReference type="PROSITE" id="PS00028">
    <property type="entry name" value="ZINC_FINGER_C2H2_1"/>
    <property type="match status" value="4"/>
</dbReference>
<protein>
    <submittedName>
        <fullName evidence="9">CSON003343 protein</fullName>
    </submittedName>
</protein>
<feature type="domain" description="XRN2-binding (XTBD)" evidence="8">
    <location>
        <begin position="414"/>
        <end position="498"/>
    </location>
</feature>
<evidence type="ECO:0000256" key="6">
    <source>
        <dbReference type="SAM" id="Coils"/>
    </source>
</evidence>
<keyword evidence="3 5" id="KW-0863">Zinc-finger</keyword>
<keyword evidence="6" id="KW-0175">Coiled coil</keyword>
<sequence>MDYSSYCNICYNVKINIGEPTKDILNAIEDIFRIKICNDEFSNLFQICASCASKVKDFHNFFMDTRINLRRYRECMQTKLESVKKEEESTETECETVQNSILIDPKLIVEIKRETPVFVHDLSNTKSEDDESDDKDKFSDIEISNDNKCDCGRTYKSRISFLQHRRKNLRECNQTSEHTCCICSKKYFSVKTLNQHIKKSHSSSTVKQYLFPGIWTCDICLRTFETRNGIKKHIEEKHLKIHETICSQCGISINFYDLAKHMNLKHNKDRKRDKCEICNKFFLDLKAHSRRNHLNEGVFTCAVCGLTFNNRLKLSVHHWRKHPPPGKFKCKECGKECRNSLKLKEHMQAAHIGGFLYSCEWCDYRGNHKKNIQTHWKKYHNDLYEAKKAKMRAVYDTPDKFRSILLNKMSEFDVEKYRSFYECDEHWELRRAFILKHKDNFSEEEIVCLAQVFTNIEFLGCRYPSETMQLIAELSKEVAADFRKTREGKLKRTFVAASNAAAAKFNKK</sequence>
<dbReference type="Pfam" id="PF00096">
    <property type="entry name" value="zf-C2H2"/>
    <property type="match status" value="1"/>
</dbReference>
<dbReference type="GO" id="GO:0008270">
    <property type="term" value="F:zinc ion binding"/>
    <property type="evidence" value="ECO:0007669"/>
    <property type="project" value="UniProtKB-KW"/>
</dbReference>
<feature type="coiled-coil region" evidence="6">
    <location>
        <begin position="73"/>
        <end position="100"/>
    </location>
</feature>
<feature type="domain" description="C2H2-type" evidence="7">
    <location>
        <begin position="299"/>
        <end position="322"/>
    </location>
</feature>
<dbReference type="InterPro" id="IPR036236">
    <property type="entry name" value="Znf_C2H2_sf"/>
</dbReference>
<proteinExistence type="predicted"/>
<evidence type="ECO:0000259" key="8">
    <source>
        <dbReference type="PROSITE" id="PS51827"/>
    </source>
</evidence>
<feature type="domain" description="C2H2-type" evidence="7">
    <location>
        <begin position="178"/>
        <end position="206"/>
    </location>
</feature>
<dbReference type="PROSITE" id="PS51827">
    <property type="entry name" value="XTBD"/>
    <property type="match status" value="1"/>
</dbReference>
<dbReference type="PANTHER" id="PTHR24403">
    <property type="entry name" value="ZINC FINGER PROTEIN"/>
    <property type="match status" value="1"/>
</dbReference>
<evidence type="ECO:0000256" key="2">
    <source>
        <dbReference type="ARBA" id="ARBA00022737"/>
    </source>
</evidence>
<evidence type="ECO:0000256" key="1">
    <source>
        <dbReference type="ARBA" id="ARBA00022723"/>
    </source>
</evidence>
<dbReference type="SUPFAM" id="SSF57667">
    <property type="entry name" value="beta-beta-alpha zinc fingers"/>
    <property type="match status" value="2"/>
</dbReference>
<dbReference type="AlphaFoldDB" id="A0A336LIR6"/>
<evidence type="ECO:0000256" key="4">
    <source>
        <dbReference type="ARBA" id="ARBA00022833"/>
    </source>
</evidence>
<dbReference type="VEuPathDB" id="VectorBase:CSON003343"/>
<feature type="domain" description="C2H2-type" evidence="7">
    <location>
        <begin position="328"/>
        <end position="353"/>
    </location>
</feature>
<organism evidence="9">
    <name type="scientific">Culicoides sonorensis</name>
    <name type="common">Biting midge</name>
    <dbReference type="NCBI Taxonomy" id="179676"/>
    <lineage>
        <taxon>Eukaryota</taxon>
        <taxon>Metazoa</taxon>
        <taxon>Ecdysozoa</taxon>
        <taxon>Arthropoda</taxon>
        <taxon>Hexapoda</taxon>
        <taxon>Insecta</taxon>
        <taxon>Pterygota</taxon>
        <taxon>Neoptera</taxon>
        <taxon>Endopterygota</taxon>
        <taxon>Diptera</taxon>
        <taxon>Nematocera</taxon>
        <taxon>Chironomoidea</taxon>
        <taxon>Ceratopogonidae</taxon>
        <taxon>Ceratopogoninae</taxon>
        <taxon>Culicoides</taxon>
        <taxon>Monoculicoides</taxon>
    </lineage>
</organism>
<keyword evidence="2" id="KW-0677">Repeat</keyword>
<feature type="domain" description="C2H2-type" evidence="7">
    <location>
        <begin position="215"/>
        <end position="238"/>
    </location>
</feature>
<keyword evidence="4" id="KW-0862">Zinc</keyword>
<evidence type="ECO:0000256" key="5">
    <source>
        <dbReference type="PROSITE-ProRule" id="PRU00042"/>
    </source>
</evidence>
<evidence type="ECO:0000313" key="9">
    <source>
        <dbReference type="EMBL" id="SSX17730.1"/>
    </source>
</evidence>
<keyword evidence="1" id="KW-0479">Metal-binding</keyword>
<dbReference type="GO" id="GO:0005634">
    <property type="term" value="C:nucleus"/>
    <property type="evidence" value="ECO:0007669"/>
    <property type="project" value="InterPro"/>
</dbReference>
<dbReference type="SMART" id="SM00355">
    <property type="entry name" value="ZnF_C2H2"/>
    <property type="match status" value="7"/>
</dbReference>
<evidence type="ECO:0000256" key="3">
    <source>
        <dbReference type="ARBA" id="ARBA00022771"/>
    </source>
</evidence>
<dbReference type="SMART" id="SM00868">
    <property type="entry name" value="zf-AD"/>
    <property type="match status" value="1"/>
</dbReference>
<dbReference type="InterPro" id="IPR021859">
    <property type="entry name" value="XTBD"/>
</dbReference>